<protein>
    <submittedName>
        <fullName evidence="2">Uncharacterized protein</fullName>
    </submittedName>
</protein>
<evidence type="ECO:0000313" key="2">
    <source>
        <dbReference type="EMBL" id="WPG99999.1"/>
    </source>
</evidence>
<feature type="chain" id="PRO_5042856928" evidence="1">
    <location>
        <begin position="24"/>
        <end position="580"/>
    </location>
</feature>
<proteinExistence type="predicted"/>
<dbReference type="Proteomes" id="UP001303373">
    <property type="component" value="Chromosome 4"/>
</dbReference>
<keyword evidence="3" id="KW-1185">Reference proteome</keyword>
<sequence>MRVIRNIWPMAQMASLLIVSAMADDPTTPIGGLSGLHTDIPRWCGKPYQPGGPDYNPGGQVYAPKPSFNPKLNVQLQPRHSIYDSSESTAEFIVDAPLSYIHGQYYTNSTTEPESVQKAPFTTLAFDIRIEGNDHLLASETVPVNSTGNLIMFDITSLKPRLNPYKVVLFGTPVHSNEGQTYTAETELYYLPAKNTGSSVKIDNLHGGMLVANNASKFQYEPLLPFGFYTSCSGYLNYSLANVSAYKDMGFTAINPVCSYQDGDLGYLFDWMDQSNLWYQYDMRGLYLNLSQVEANVPLIKDRSNFLSWYTADEPDGWQYALNSTTLAYDLLKKMDPYHPTGLVLNCDNYYFKQYTAGTDYIMEDAYPIGVNATYSRPWKTVCNATYGDCGCDDCVGDLQDVSNRLDAFRDYQTWLDLPQKPLWAVLQAFSGEGYWARDPTPEETWVMMVISLNHGAKGIMSWLFPSTETLNIAHAEMALVATSSEITAFLLGAEPRQIQIPHYQSIDVAYWIKGKQALIGFANLDSEASTTTVSVCLPVKIGALASQPWGSVEWVVRDGELFVESPKGLATSFIIVDLV</sequence>
<dbReference type="EMBL" id="CP138583">
    <property type="protein sequence ID" value="WPG99999.1"/>
    <property type="molecule type" value="Genomic_DNA"/>
</dbReference>
<evidence type="ECO:0000313" key="3">
    <source>
        <dbReference type="Proteomes" id="UP001303373"/>
    </source>
</evidence>
<keyword evidence="1" id="KW-0732">Signal</keyword>
<gene>
    <name evidence="2" type="ORF">R9X50_00282300</name>
</gene>
<dbReference type="AlphaFoldDB" id="A0AAQ3R9E1"/>
<reference evidence="2 3" key="1">
    <citation type="submission" date="2023-11" db="EMBL/GenBank/DDBJ databases">
        <title>An acidophilic fungus is an integral part of prey digestion in a carnivorous sundew plant.</title>
        <authorList>
            <person name="Tsai I.J."/>
        </authorList>
    </citation>
    <scope>NUCLEOTIDE SEQUENCE [LARGE SCALE GENOMIC DNA]</scope>
    <source>
        <strain evidence="2">169a</strain>
    </source>
</reference>
<organism evidence="2 3">
    <name type="scientific">Acrodontium crateriforme</name>
    <dbReference type="NCBI Taxonomy" id="150365"/>
    <lineage>
        <taxon>Eukaryota</taxon>
        <taxon>Fungi</taxon>
        <taxon>Dikarya</taxon>
        <taxon>Ascomycota</taxon>
        <taxon>Pezizomycotina</taxon>
        <taxon>Dothideomycetes</taxon>
        <taxon>Dothideomycetidae</taxon>
        <taxon>Mycosphaerellales</taxon>
        <taxon>Teratosphaeriaceae</taxon>
        <taxon>Acrodontium</taxon>
    </lineage>
</organism>
<name>A0AAQ3R9E1_9PEZI</name>
<feature type="signal peptide" evidence="1">
    <location>
        <begin position="1"/>
        <end position="23"/>
    </location>
</feature>
<evidence type="ECO:0000256" key="1">
    <source>
        <dbReference type="SAM" id="SignalP"/>
    </source>
</evidence>
<dbReference type="Gene3D" id="3.20.20.80">
    <property type="entry name" value="Glycosidases"/>
    <property type="match status" value="1"/>
</dbReference>
<accession>A0AAQ3R9E1</accession>